<protein>
    <submittedName>
        <fullName evidence="2">Uncharacterized protein</fullName>
    </submittedName>
</protein>
<comment type="caution">
    <text evidence="2">The sequence shown here is derived from an EMBL/GenBank/DDBJ whole genome shotgun (WGS) entry which is preliminary data.</text>
</comment>
<evidence type="ECO:0000313" key="2">
    <source>
        <dbReference type="EMBL" id="KAF5345619.1"/>
    </source>
</evidence>
<accession>A0A8H5CPL0</accession>
<evidence type="ECO:0000256" key="1">
    <source>
        <dbReference type="SAM" id="MobiDB-lite"/>
    </source>
</evidence>
<sequence length="157" mass="17088">MAMMTDTHMYRGPLSLKILPHLQRLAIHSRQLLREEMGYEGAKESGRTATGSGSLMETEGDCRTSDGLLLIRPRPGKPGLWVCAGHTGHGMSRASVQHLPVMSPTPPQPGTTVADGTHVGGVEFFQSINQSYVQSNDRSICVLPKYVPNRKPACSMM</sequence>
<reference evidence="2 3" key="1">
    <citation type="journal article" date="2020" name="ISME J.">
        <title>Uncovering the hidden diversity of litter-decomposition mechanisms in mushroom-forming fungi.</title>
        <authorList>
            <person name="Floudas D."/>
            <person name="Bentzer J."/>
            <person name="Ahren D."/>
            <person name="Johansson T."/>
            <person name="Persson P."/>
            <person name="Tunlid A."/>
        </authorList>
    </citation>
    <scope>NUCLEOTIDE SEQUENCE [LARGE SCALE GENOMIC DNA]</scope>
    <source>
        <strain evidence="2 3">CBS 291.85</strain>
    </source>
</reference>
<dbReference type="EMBL" id="JAACJM010000110">
    <property type="protein sequence ID" value="KAF5345619.1"/>
    <property type="molecule type" value="Genomic_DNA"/>
</dbReference>
<dbReference type="Proteomes" id="UP000559256">
    <property type="component" value="Unassembled WGS sequence"/>
</dbReference>
<name>A0A8H5CPL0_9AGAR</name>
<feature type="region of interest" description="Disordered" evidence="1">
    <location>
        <begin position="40"/>
        <end position="60"/>
    </location>
</feature>
<dbReference type="AlphaFoldDB" id="A0A8H5CPL0"/>
<keyword evidence="3" id="KW-1185">Reference proteome</keyword>
<organism evidence="2 3">
    <name type="scientific">Tetrapyrgos nigripes</name>
    <dbReference type="NCBI Taxonomy" id="182062"/>
    <lineage>
        <taxon>Eukaryota</taxon>
        <taxon>Fungi</taxon>
        <taxon>Dikarya</taxon>
        <taxon>Basidiomycota</taxon>
        <taxon>Agaricomycotina</taxon>
        <taxon>Agaricomycetes</taxon>
        <taxon>Agaricomycetidae</taxon>
        <taxon>Agaricales</taxon>
        <taxon>Marasmiineae</taxon>
        <taxon>Marasmiaceae</taxon>
        <taxon>Tetrapyrgos</taxon>
    </lineage>
</organism>
<gene>
    <name evidence="2" type="ORF">D9758_015139</name>
</gene>
<proteinExistence type="predicted"/>
<evidence type="ECO:0000313" key="3">
    <source>
        <dbReference type="Proteomes" id="UP000559256"/>
    </source>
</evidence>